<organism evidence="8 9">
    <name type="scientific">Clytia hemisphaerica</name>
    <dbReference type="NCBI Taxonomy" id="252671"/>
    <lineage>
        <taxon>Eukaryota</taxon>
        <taxon>Metazoa</taxon>
        <taxon>Cnidaria</taxon>
        <taxon>Hydrozoa</taxon>
        <taxon>Hydroidolina</taxon>
        <taxon>Leptothecata</taxon>
        <taxon>Obeliida</taxon>
        <taxon>Clytiidae</taxon>
        <taxon>Clytia</taxon>
    </lineage>
</organism>
<evidence type="ECO:0000256" key="6">
    <source>
        <dbReference type="PIRSR" id="PIRSR602129-50"/>
    </source>
</evidence>
<dbReference type="EnsemblMetazoa" id="CLYHEMT013943.1">
    <property type="protein sequence ID" value="CLYHEMP013943.1"/>
    <property type="gene ID" value="CLYHEMG013943"/>
</dbReference>
<dbReference type="InterPro" id="IPR010977">
    <property type="entry name" value="Aromatic_deC"/>
</dbReference>
<evidence type="ECO:0000313" key="9">
    <source>
        <dbReference type="Proteomes" id="UP000594262"/>
    </source>
</evidence>
<comment type="similarity">
    <text evidence="2 7">Belongs to the group II decarboxylase family.</text>
</comment>
<dbReference type="InterPro" id="IPR015424">
    <property type="entry name" value="PyrdxlP-dep_Trfase"/>
</dbReference>
<proteinExistence type="inferred from homology"/>
<name>A0A7M5WWM5_9CNID</name>
<dbReference type="InterPro" id="IPR015422">
    <property type="entry name" value="PyrdxlP-dep_Trfase_small"/>
</dbReference>
<evidence type="ECO:0000256" key="2">
    <source>
        <dbReference type="ARBA" id="ARBA00009533"/>
    </source>
</evidence>
<dbReference type="SUPFAM" id="SSF53383">
    <property type="entry name" value="PLP-dependent transferases"/>
    <property type="match status" value="1"/>
</dbReference>
<keyword evidence="5 7" id="KW-0456">Lyase</keyword>
<dbReference type="GO" id="GO:0005737">
    <property type="term" value="C:cytoplasm"/>
    <property type="evidence" value="ECO:0007669"/>
    <property type="project" value="TreeGrafter"/>
</dbReference>
<dbReference type="GO" id="GO:0030170">
    <property type="term" value="F:pyridoxal phosphate binding"/>
    <property type="evidence" value="ECO:0007669"/>
    <property type="project" value="InterPro"/>
</dbReference>
<protein>
    <recommendedName>
        <fullName evidence="10">Aromatic-L-amino-acid decarboxylase</fullName>
    </recommendedName>
</protein>
<dbReference type="InterPro" id="IPR015421">
    <property type="entry name" value="PyrdxlP-dep_Trfase_major"/>
</dbReference>
<dbReference type="GeneID" id="136820051"/>
<dbReference type="Pfam" id="PF00282">
    <property type="entry name" value="Pyridoxal_deC"/>
    <property type="match status" value="1"/>
</dbReference>
<dbReference type="CDD" id="cd06450">
    <property type="entry name" value="DOPA_deC_like"/>
    <property type="match status" value="1"/>
</dbReference>
<dbReference type="PANTHER" id="PTHR11999">
    <property type="entry name" value="GROUP II PYRIDOXAL-5-PHOSPHATE DECARBOXYLASE"/>
    <property type="match status" value="1"/>
</dbReference>
<dbReference type="AlphaFoldDB" id="A0A7M5WWM5"/>
<reference evidence="8" key="1">
    <citation type="submission" date="2021-01" db="UniProtKB">
        <authorList>
            <consortium name="EnsemblMetazoa"/>
        </authorList>
    </citation>
    <scope>IDENTIFICATION</scope>
</reference>
<keyword evidence="3" id="KW-0210">Decarboxylase</keyword>
<evidence type="ECO:0000256" key="4">
    <source>
        <dbReference type="ARBA" id="ARBA00022898"/>
    </source>
</evidence>
<dbReference type="Gene3D" id="3.90.1150.10">
    <property type="entry name" value="Aspartate Aminotransferase, domain 1"/>
    <property type="match status" value="1"/>
</dbReference>
<evidence type="ECO:0000256" key="5">
    <source>
        <dbReference type="ARBA" id="ARBA00023239"/>
    </source>
</evidence>
<dbReference type="GO" id="GO:0006520">
    <property type="term" value="P:amino acid metabolic process"/>
    <property type="evidence" value="ECO:0007669"/>
    <property type="project" value="InterPro"/>
</dbReference>
<dbReference type="Proteomes" id="UP000594262">
    <property type="component" value="Unplaced"/>
</dbReference>
<keyword evidence="4 6" id="KW-0663">Pyridoxal phosphate</keyword>
<dbReference type="PANTHER" id="PTHR11999:SF70">
    <property type="entry name" value="MIP05841P"/>
    <property type="match status" value="1"/>
</dbReference>
<dbReference type="Gene3D" id="1.20.1340.10">
    <property type="entry name" value="dopa decarboxylase, N-terminal domain"/>
    <property type="match status" value="1"/>
</dbReference>
<evidence type="ECO:0008006" key="10">
    <source>
        <dbReference type="Google" id="ProtNLM"/>
    </source>
</evidence>
<comment type="cofactor">
    <cofactor evidence="1 6 7">
        <name>pyridoxal 5'-phosphate</name>
        <dbReference type="ChEBI" id="CHEBI:597326"/>
    </cofactor>
</comment>
<dbReference type="OrthoDB" id="5947997at2759"/>
<accession>A0A7M5WWM5</accession>
<evidence type="ECO:0000256" key="7">
    <source>
        <dbReference type="RuleBase" id="RU000382"/>
    </source>
</evidence>
<dbReference type="Gene3D" id="3.40.640.10">
    <property type="entry name" value="Type I PLP-dependent aspartate aminotransferase-like (Major domain)"/>
    <property type="match status" value="1"/>
</dbReference>
<dbReference type="InterPro" id="IPR002129">
    <property type="entry name" value="PyrdxlP-dep_de-COase"/>
</dbReference>
<dbReference type="GO" id="GO:0019752">
    <property type="term" value="P:carboxylic acid metabolic process"/>
    <property type="evidence" value="ECO:0007669"/>
    <property type="project" value="InterPro"/>
</dbReference>
<dbReference type="PRINTS" id="PR00800">
    <property type="entry name" value="YHDCRBOXLASE"/>
</dbReference>
<sequence length="481" mass="54422">MDRPPKPTIDSSDDFRTFGKKLVDIIADYHDKTREFPVLPDVRPGYLSRLLPTEASDHPESWESICKDFDTAILPGMTHFNSPHFHAYFPTANNYASLMGDMLSDAFSCIGFSWIASPACTELEMITMDWLAKSLGMPEAFHHSGPGQGGGVIQGSMSETILIAMLAAKHRMLEKHNLNQVDAASKLVAYGSKQAHSSLEKGARIAGTQLRLLDIDDKHSMRGEVLESAIKEDKAKGLMPYFVCATLGTTSLCSFDAIDEISAVAKQEGLWVNVDAAYAGAALICPEYRYLITNWNGIDSFALSCNKWLMVTADCAVMFVRDSLDLLKTFNVDPLYLKHQYQKEAVDFRHWQIPLCRRFRSLKLWMVFKCYGVAGLQHNIRKQTQQAKLFENLVKSDSRFEVVNDVKMGLVCFRLIGDNSLSEELNNRVNEARKIHMSPAKTEKKYFLRLVVCSRWTVDEDLEFAWNEIQHHANEILMEQK</sequence>
<evidence type="ECO:0000256" key="1">
    <source>
        <dbReference type="ARBA" id="ARBA00001933"/>
    </source>
</evidence>
<dbReference type="FunFam" id="3.40.640.10:FF:000025">
    <property type="entry name" value="Histidine decarboxylase"/>
    <property type="match status" value="1"/>
</dbReference>
<dbReference type="GO" id="GO:0016831">
    <property type="term" value="F:carboxy-lyase activity"/>
    <property type="evidence" value="ECO:0007669"/>
    <property type="project" value="UniProtKB-KW"/>
</dbReference>
<dbReference type="RefSeq" id="XP_066932386.1">
    <property type="nucleotide sequence ID" value="XM_067076285.1"/>
</dbReference>
<keyword evidence="9" id="KW-1185">Reference proteome</keyword>
<feature type="modified residue" description="N6-(pyridoxal phosphate)lysine" evidence="6">
    <location>
        <position position="307"/>
    </location>
</feature>
<evidence type="ECO:0000256" key="3">
    <source>
        <dbReference type="ARBA" id="ARBA00022793"/>
    </source>
</evidence>
<evidence type="ECO:0000313" key="8">
    <source>
        <dbReference type="EnsemblMetazoa" id="CLYHEMP013943.1"/>
    </source>
</evidence>